<reference evidence="1" key="1">
    <citation type="submission" date="2022-10" db="EMBL/GenBank/DDBJ databases">
        <title>Hoeflea sp. J2-29, isolated from marine algae.</title>
        <authorList>
            <person name="Kristyanto S."/>
            <person name="Kim J.M."/>
            <person name="Jeon C.O."/>
        </authorList>
    </citation>
    <scope>NUCLEOTIDE SEQUENCE</scope>
    <source>
        <strain evidence="1">J2-29</strain>
    </source>
</reference>
<evidence type="ECO:0008006" key="3">
    <source>
        <dbReference type="Google" id="ProtNLM"/>
    </source>
</evidence>
<evidence type="ECO:0000313" key="1">
    <source>
        <dbReference type="EMBL" id="MCY0094594.1"/>
    </source>
</evidence>
<gene>
    <name evidence="1" type="ORF">OEG82_11225</name>
</gene>
<keyword evidence="2" id="KW-1185">Reference proteome</keyword>
<organism evidence="1 2">
    <name type="scientific">Hoeflea ulvae</name>
    <dbReference type="NCBI Taxonomy" id="2983764"/>
    <lineage>
        <taxon>Bacteria</taxon>
        <taxon>Pseudomonadati</taxon>
        <taxon>Pseudomonadota</taxon>
        <taxon>Alphaproteobacteria</taxon>
        <taxon>Hyphomicrobiales</taxon>
        <taxon>Rhizobiaceae</taxon>
        <taxon>Hoeflea</taxon>
    </lineage>
</organism>
<evidence type="ECO:0000313" key="2">
    <source>
        <dbReference type="Proteomes" id="UP001081283"/>
    </source>
</evidence>
<dbReference type="EMBL" id="JAOVZQ010000001">
    <property type="protein sequence ID" value="MCY0094594.1"/>
    <property type="molecule type" value="Genomic_DNA"/>
</dbReference>
<protein>
    <recommendedName>
        <fullName evidence="3">DUF4325 domain-containing protein</fullName>
    </recommendedName>
</protein>
<comment type="caution">
    <text evidence="1">The sequence shown here is derived from an EMBL/GenBank/DDBJ whole genome shotgun (WGS) entry which is preliminary data.</text>
</comment>
<sequence length="113" mass="12884">MVLEATRIDFREIAGGTVRNISGHERGVEARKKYDLDRLDAKGEVVSVIIPDDIDAVAASFFQGMFSESVKRFKSKDEFLRHYNFIAKPVMMEQILRGIDRSLTERRGSAFKT</sequence>
<dbReference type="Proteomes" id="UP001081283">
    <property type="component" value="Unassembled WGS sequence"/>
</dbReference>
<accession>A0ABT3YFE3</accession>
<name>A0ABT3YFE3_9HYPH</name>
<proteinExistence type="predicted"/>
<dbReference type="RefSeq" id="WP_267612534.1">
    <property type="nucleotide sequence ID" value="NZ_JAOVZQ010000001.1"/>
</dbReference>